<proteinExistence type="predicted"/>
<evidence type="ECO:0000313" key="2">
    <source>
        <dbReference type="Proteomes" id="UP000799755"/>
    </source>
</evidence>
<organism evidence="1 2">
    <name type="scientific">Lindgomyces ingoldianus</name>
    <dbReference type="NCBI Taxonomy" id="673940"/>
    <lineage>
        <taxon>Eukaryota</taxon>
        <taxon>Fungi</taxon>
        <taxon>Dikarya</taxon>
        <taxon>Ascomycota</taxon>
        <taxon>Pezizomycotina</taxon>
        <taxon>Dothideomycetes</taxon>
        <taxon>Pleosporomycetidae</taxon>
        <taxon>Pleosporales</taxon>
        <taxon>Lindgomycetaceae</taxon>
        <taxon>Lindgomyces</taxon>
    </lineage>
</organism>
<keyword evidence="2" id="KW-1185">Reference proteome</keyword>
<reference evidence="1" key="1">
    <citation type="journal article" date="2020" name="Stud. Mycol.">
        <title>101 Dothideomycetes genomes: a test case for predicting lifestyles and emergence of pathogens.</title>
        <authorList>
            <person name="Haridas S."/>
            <person name="Albert R."/>
            <person name="Binder M."/>
            <person name="Bloem J."/>
            <person name="Labutti K."/>
            <person name="Salamov A."/>
            <person name="Andreopoulos B."/>
            <person name="Baker S."/>
            <person name="Barry K."/>
            <person name="Bills G."/>
            <person name="Bluhm B."/>
            <person name="Cannon C."/>
            <person name="Castanera R."/>
            <person name="Culley D."/>
            <person name="Daum C."/>
            <person name="Ezra D."/>
            <person name="Gonzalez J."/>
            <person name="Henrissat B."/>
            <person name="Kuo A."/>
            <person name="Liang C."/>
            <person name="Lipzen A."/>
            <person name="Lutzoni F."/>
            <person name="Magnuson J."/>
            <person name="Mondo S."/>
            <person name="Nolan M."/>
            <person name="Ohm R."/>
            <person name="Pangilinan J."/>
            <person name="Park H.-J."/>
            <person name="Ramirez L."/>
            <person name="Alfaro M."/>
            <person name="Sun H."/>
            <person name="Tritt A."/>
            <person name="Yoshinaga Y."/>
            <person name="Zwiers L.-H."/>
            <person name="Turgeon B."/>
            <person name="Goodwin S."/>
            <person name="Spatafora J."/>
            <person name="Crous P."/>
            <person name="Grigoriev I."/>
        </authorList>
    </citation>
    <scope>NUCLEOTIDE SEQUENCE</scope>
    <source>
        <strain evidence="1">ATCC 200398</strain>
    </source>
</reference>
<evidence type="ECO:0000313" key="1">
    <source>
        <dbReference type="EMBL" id="KAF2474969.1"/>
    </source>
</evidence>
<accession>A0ACB6R6V1</accession>
<name>A0ACB6R6V1_9PLEO</name>
<comment type="caution">
    <text evidence="1">The sequence shown here is derived from an EMBL/GenBank/DDBJ whole genome shotgun (WGS) entry which is preliminary data.</text>
</comment>
<dbReference type="Proteomes" id="UP000799755">
    <property type="component" value="Unassembled WGS sequence"/>
</dbReference>
<sequence length="228" mass="26035">MSNLAPKPVQALSTSSKTNTSQHSFTMRRYLDERESSQPALRIPNEQAERQDRIKNALEKSSYRVSETGSRQQYLKKMINPAVEGCDLVQCRLWGDLIPFDEGKVNAIGYRNASSANPMAFPGVVKQNFEMHRDEYPKLFRRFKGDNDISMKTLRMTEGTAQLRIRDCDRGGRGGTLCMIVIELVVHIQRILPASSLIIIAQTPAFYLRTKVSDAVCSYWMNCRSDWY</sequence>
<dbReference type="EMBL" id="MU003497">
    <property type="protein sequence ID" value="KAF2474969.1"/>
    <property type="molecule type" value="Genomic_DNA"/>
</dbReference>
<protein>
    <submittedName>
        <fullName evidence="1">Uncharacterized protein</fullName>
    </submittedName>
</protein>
<gene>
    <name evidence="1" type="ORF">BDR25DRAFT_351459</name>
</gene>